<organism evidence="2 3">
    <name type="scientific">Volucribacter amazonae</name>
    <dbReference type="NCBI Taxonomy" id="256731"/>
    <lineage>
        <taxon>Bacteria</taxon>
        <taxon>Pseudomonadati</taxon>
        <taxon>Pseudomonadota</taxon>
        <taxon>Gammaproteobacteria</taxon>
        <taxon>Pasteurellales</taxon>
        <taxon>Pasteurellaceae</taxon>
        <taxon>Volucribacter</taxon>
    </lineage>
</organism>
<dbReference type="EMBL" id="LWID01000001">
    <property type="protein sequence ID" value="MDG6895930.1"/>
    <property type="molecule type" value="Genomic_DNA"/>
</dbReference>
<dbReference type="Gene3D" id="1.10.3390.10">
    <property type="entry name" value="YejL-like"/>
    <property type="match status" value="1"/>
</dbReference>
<proteinExistence type="inferred from homology"/>
<name>A0A9X4PII8_9PAST</name>
<reference evidence="2" key="1">
    <citation type="submission" date="2016-03" db="EMBL/GenBank/DDBJ databases">
        <title>Co-evolution between Pasteurellaceae and their hosts.</title>
        <authorList>
            <person name="Hansen M.J."/>
            <person name="Bojesen A.M."/>
            <person name="Planet P."/>
        </authorList>
    </citation>
    <scope>NUCLEOTIDE SEQUENCE</scope>
    <source>
        <strain evidence="2">146/S8/89</strain>
    </source>
</reference>
<dbReference type="Pfam" id="PF07208">
    <property type="entry name" value="DUF1414"/>
    <property type="match status" value="1"/>
</dbReference>
<keyword evidence="3" id="KW-1185">Reference proteome</keyword>
<dbReference type="NCBIfam" id="NF010242">
    <property type="entry name" value="PRK13689.1"/>
    <property type="match status" value="1"/>
</dbReference>
<accession>A0A9X4PII8</accession>
<dbReference type="RefSeq" id="WP_279573291.1">
    <property type="nucleotide sequence ID" value="NZ_LWID01000001.1"/>
</dbReference>
<evidence type="ECO:0000313" key="3">
    <source>
        <dbReference type="Proteomes" id="UP001155500"/>
    </source>
</evidence>
<gene>
    <name evidence="2" type="ORF">A6A20_09935</name>
</gene>
<comment type="caution">
    <text evidence="2">The sequence shown here is derived from an EMBL/GenBank/DDBJ whole genome shotgun (WGS) entry which is preliminary data.</text>
</comment>
<dbReference type="InterPro" id="IPR009857">
    <property type="entry name" value="UPF0352"/>
</dbReference>
<dbReference type="Proteomes" id="UP001155500">
    <property type="component" value="Unassembled WGS sequence"/>
</dbReference>
<dbReference type="SUPFAM" id="SSF158651">
    <property type="entry name" value="YejL-like"/>
    <property type="match status" value="1"/>
</dbReference>
<evidence type="ECO:0000313" key="2">
    <source>
        <dbReference type="EMBL" id="MDG6895930.1"/>
    </source>
</evidence>
<evidence type="ECO:0000256" key="1">
    <source>
        <dbReference type="HAMAP-Rule" id="MF_00816"/>
    </source>
</evidence>
<dbReference type="HAMAP" id="MF_00816">
    <property type="entry name" value="UPF0352"/>
    <property type="match status" value="1"/>
</dbReference>
<sequence>MAKTSKYTDQQINNILAEMIAVLEKHQASVDLSLILLGNMTSNLLINNVGEQQRIALAQAFAKALLNSVQPEK</sequence>
<dbReference type="PIRSF" id="PIRSF006188">
    <property type="entry name" value="UCP006188"/>
    <property type="match status" value="1"/>
</dbReference>
<protein>
    <recommendedName>
        <fullName evidence="1">UPF0352 protein A6A20_09935</fullName>
    </recommendedName>
</protein>
<dbReference type="AlphaFoldDB" id="A0A9X4PII8"/>
<dbReference type="InterPro" id="IPR023202">
    <property type="entry name" value="YejL_sf"/>
</dbReference>
<comment type="similarity">
    <text evidence="1">Belongs to the UPF0352 family.</text>
</comment>